<dbReference type="KEGG" id="lre:Lreu_0435"/>
<evidence type="ECO:0000313" key="1">
    <source>
        <dbReference type="EMBL" id="ABQ82703.1"/>
    </source>
</evidence>
<protein>
    <submittedName>
        <fullName evidence="1">Uncharacterized protein</fullName>
    </submittedName>
</protein>
<reference evidence="2" key="1">
    <citation type="journal article" date="2011" name="PLoS Genet.">
        <title>The evolution of host specialization in the vertebrate gut symbiont Lactobacillus reuteri.</title>
        <authorList>
            <person name="Frese S.A."/>
            <person name="Benson A.K."/>
            <person name="Tannock G.W."/>
            <person name="Loach D.M."/>
            <person name="Kim J."/>
            <person name="Zhang M."/>
            <person name="Oh P.L."/>
            <person name="Heng N.C."/>
            <person name="Patil P.B."/>
            <person name="Juge N."/>
            <person name="Mackenzie D.A."/>
            <person name="Pearson B.M."/>
            <person name="Lapidus A."/>
            <person name="Dalin E."/>
            <person name="Tice H."/>
            <person name="Goltsman E."/>
            <person name="Land M."/>
            <person name="Hauser L."/>
            <person name="Ivanova N."/>
            <person name="Kyrpides N.C."/>
            <person name="Walter J."/>
        </authorList>
    </citation>
    <scope>NUCLEOTIDE SEQUENCE [LARGE SCALE GENOMIC DNA]</scope>
    <source>
        <strain evidence="2">DSM 20016</strain>
    </source>
</reference>
<gene>
    <name evidence="1" type="ordered locus">Lreu_0435</name>
</gene>
<accession>A5VIM9</accession>
<evidence type="ECO:0000313" key="2">
    <source>
        <dbReference type="Proteomes" id="UP000001991"/>
    </source>
</evidence>
<keyword evidence="2" id="KW-1185">Reference proteome</keyword>
<dbReference type="EMBL" id="CP000705">
    <property type="protein sequence ID" value="ABQ82703.1"/>
    <property type="molecule type" value="Genomic_DNA"/>
</dbReference>
<dbReference type="HOGENOM" id="CLU_194485_2_1_9"/>
<organism evidence="1 2">
    <name type="scientific">Limosilactobacillus reuteri (strain DSM 20016)</name>
    <name type="common">Lactobacillus reuteri</name>
    <dbReference type="NCBI Taxonomy" id="557436"/>
    <lineage>
        <taxon>Bacteria</taxon>
        <taxon>Bacillati</taxon>
        <taxon>Bacillota</taxon>
        <taxon>Bacilli</taxon>
        <taxon>Lactobacillales</taxon>
        <taxon>Lactobacillaceae</taxon>
        <taxon>Limosilactobacillus</taxon>
    </lineage>
</organism>
<proteinExistence type="predicted"/>
<dbReference type="AlphaFoldDB" id="A5VIM9"/>
<dbReference type="OMA" id="NKKWDEN"/>
<sequence length="69" mass="8092">MNLRLRGNKMALTESQHKAINKYRSKNKAQVQYINRRSVAKNFILKSATQEDLDMLLGCIKQRQEKLND</sequence>
<dbReference type="Proteomes" id="UP000001991">
    <property type="component" value="Chromosome"/>
</dbReference>
<name>A5VIM9_LIMRD</name>